<evidence type="ECO:0000256" key="2">
    <source>
        <dbReference type="ARBA" id="ARBA00023130"/>
    </source>
</evidence>
<evidence type="ECO:0000313" key="6">
    <source>
        <dbReference type="Ensembl" id="ENSPTXP00000021911.1"/>
    </source>
</evidence>
<dbReference type="InterPro" id="IPR013783">
    <property type="entry name" value="Ig-like_fold"/>
</dbReference>
<keyword evidence="2" id="KW-1064">Adaptive immunity</keyword>
<dbReference type="GO" id="GO:0002250">
    <property type="term" value="P:adaptive immune response"/>
    <property type="evidence" value="ECO:0007669"/>
    <property type="project" value="UniProtKB-KW"/>
</dbReference>
<evidence type="ECO:0000256" key="4">
    <source>
        <dbReference type="ARBA" id="ARBA00023319"/>
    </source>
</evidence>
<keyword evidence="7" id="KW-1185">Reference proteome</keyword>
<dbReference type="InterPro" id="IPR051287">
    <property type="entry name" value="TCR_variable_region"/>
</dbReference>
<evidence type="ECO:0000256" key="3">
    <source>
        <dbReference type="ARBA" id="ARBA00023170"/>
    </source>
</evidence>
<keyword evidence="2" id="KW-0391">Immunity</keyword>
<dbReference type="InterPro" id="IPR036179">
    <property type="entry name" value="Ig-like_dom_sf"/>
</dbReference>
<dbReference type="Ensembl" id="ENSPTXT00000022583.1">
    <property type="protein sequence ID" value="ENSPTXP00000021911.1"/>
    <property type="gene ID" value="ENSPTXG00000015154.1"/>
</dbReference>
<dbReference type="SUPFAM" id="SSF48726">
    <property type="entry name" value="Immunoglobulin"/>
    <property type="match status" value="1"/>
</dbReference>
<dbReference type="InterPro" id="IPR013106">
    <property type="entry name" value="Ig_V-set"/>
</dbReference>
<dbReference type="AlphaFoldDB" id="A0A670ZGK9"/>
<evidence type="ECO:0000256" key="1">
    <source>
        <dbReference type="ARBA" id="ARBA00022729"/>
    </source>
</evidence>
<organism evidence="6 7">
    <name type="scientific">Pseudonaja textilis</name>
    <name type="common">Eastern brown snake</name>
    <dbReference type="NCBI Taxonomy" id="8673"/>
    <lineage>
        <taxon>Eukaryota</taxon>
        <taxon>Metazoa</taxon>
        <taxon>Chordata</taxon>
        <taxon>Craniata</taxon>
        <taxon>Vertebrata</taxon>
        <taxon>Euteleostomi</taxon>
        <taxon>Lepidosauria</taxon>
        <taxon>Squamata</taxon>
        <taxon>Bifurcata</taxon>
        <taxon>Unidentata</taxon>
        <taxon>Episquamata</taxon>
        <taxon>Toxicofera</taxon>
        <taxon>Serpentes</taxon>
        <taxon>Colubroidea</taxon>
        <taxon>Elapidae</taxon>
        <taxon>Hydrophiinae</taxon>
        <taxon>Pseudonaja</taxon>
    </lineage>
</organism>
<name>A0A670ZGK9_PSETE</name>
<evidence type="ECO:0000313" key="7">
    <source>
        <dbReference type="Proteomes" id="UP000472273"/>
    </source>
</evidence>
<keyword evidence="3" id="KW-0675">Receptor</keyword>
<dbReference type="GeneTree" id="ENSGT00940000153073"/>
<evidence type="ECO:0000259" key="5">
    <source>
        <dbReference type="SMART" id="SM00406"/>
    </source>
</evidence>
<dbReference type="Proteomes" id="UP000472273">
    <property type="component" value="Unplaced"/>
</dbReference>
<dbReference type="Pfam" id="PF07686">
    <property type="entry name" value="V-set"/>
    <property type="match status" value="1"/>
</dbReference>
<accession>A0A670ZGK9</accession>
<feature type="domain" description="Immunoglobulin V-set" evidence="5">
    <location>
        <begin position="31"/>
        <end position="105"/>
    </location>
</feature>
<dbReference type="SMART" id="SM00406">
    <property type="entry name" value="IGv"/>
    <property type="match status" value="1"/>
</dbReference>
<reference evidence="6" key="2">
    <citation type="submission" date="2025-09" db="UniProtKB">
        <authorList>
            <consortium name="Ensembl"/>
        </authorList>
    </citation>
    <scope>IDENTIFICATION</scope>
</reference>
<keyword evidence="4" id="KW-0393">Immunoglobulin domain</keyword>
<dbReference type="OMA" id="FNMQKQA"/>
<protein>
    <recommendedName>
        <fullName evidence="5">Immunoglobulin V-set domain-containing protein</fullName>
    </recommendedName>
</protein>
<sequence length="124" mass="14082">MLSSSFLKNIYITGQSVKQISGIATVAEGQTISLNCSYEVQYSGMNYPFWYIQYPGQPLKLLLTRFNNSVLGFQATQLENDKKGTFNMQKQAIQLHDSAVYFCAFTDTTSERREGANQKQEEKN</sequence>
<dbReference type="PANTHER" id="PTHR19367:SF18">
    <property type="entry name" value="T CELL RECEPTOR ALPHA VARIABLE 16"/>
    <property type="match status" value="1"/>
</dbReference>
<reference evidence="6" key="1">
    <citation type="submission" date="2025-08" db="UniProtKB">
        <authorList>
            <consortium name="Ensembl"/>
        </authorList>
    </citation>
    <scope>IDENTIFICATION</scope>
</reference>
<dbReference type="Gene3D" id="2.60.40.10">
    <property type="entry name" value="Immunoglobulins"/>
    <property type="match status" value="1"/>
</dbReference>
<proteinExistence type="predicted"/>
<dbReference type="PANTHER" id="PTHR19367">
    <property type="entry name" value="T-CELL RECEPTOR ALPHA CHAIN V REGION"/>
    <property type="match status" value="1"/>
</dbReference>
<keyword evidence="1" id="KW-0732">Signal</keyword>